<feature type="compositionally biased region" description="Polar residues" evidence="1">
    <location>
        <begin position="148"/>
        <end position="160"/>
    </location>
</feature>
<sequence length="183" mass="21241">MRSNYRYLYRGRPVLVMYKWMGGSGLRYRDEDVPLTQRQQYVIKMAEWRRMRKIRHQKQSEQSESEETEYEDSDEASTQQSKQVPSSRDPPKASMKIQSSSVVQVMNSIDYHRTYGNSAARVGMARVVNLFDENRAHQVNQNTGIERTESLPTSKNTPTEKTAARKGPKGYALKYNRVRVVAL</sequence>
<protein>
    <submittedName>
        <fullName evidence="2">Uncharacterized protein</fullName>
    </submittedName>
</protein>
<comment type="caution">
    <text evidence="2">The sequence shown here is derived from an EMBL/GenBank/DDBJ whole genome shotgun (WGS) entry which is preliminary data.</text>
</comment>
<keyword evidence="3" id="KW-1185">Reference proteome</keyword>
<dbReference type="AlphaFoldDB" id="A0A8J2K9M8"/>
<gene>
    <name evidence="2" type="ORF">AFUS01_LOCUS20497</name>
</gene>
<accession>A0A8J2K9M8</accession>
<organism evidence="2 3">
    <name type="scientific">Allacma fusca</name>
    <dbReference type="NCBI Taxonomy" id="39272"/>
    <lineage>
        <taxon>Eukaryota</taxon>
        <taxon>Metazoa</taxon>
        <taxon>Ecdysozoa</taxon>
        <taxon>Arthropoda</taxon>
        <taxon>Hexapoda</taxon>
        <taxon>Collembola</taxon>
        <taxon>Symphypleona</taxon>
        <taxon>Sminthuridae</taxon>
        <taxon>Allacma</taxon>
    </lineage>
</organism>
<reference evidence="2" key="1">
    <citation type="submission" date="2021-06" db="EMBL/GenBank/DDBJ databases">
        <authorList>
            <person name="Hodson N. C."/>
            <person name="Mongue J. A."/>
            <person name="Jaron S. K."/>
        </authorList>
    </citation>
    <scope>NUCLEOTIDE SEQUENCE</scope>
</reference>
<feature type="region of interest" description="Disordered" evidence="1">
    <location>
        <begin position="148"/>
        <end position="167"/>
    </location>
</feature>
<feature type="compositionally biased region" description="Acidic residues" evidence="1">
    <location>
        <begin position="63"/>
        <end position="75"/>
    </location>
</feature>
<dbReference type="EMBL" id="CAJVCH010221798">
    <property type="protein sequence ID" value="CAG7731947.1"/>
    <property type="molecule type" value="Genomic_DNA"/>
</dbReference>
<name>A0A8J2K9M8_9HEXA</name>
<feature type="region of interest" description="Disordered" evidence="1">
    <location>
        <begin position="55"/>
        <end position="99"/>
    </location>
</feature>
<evidence type="ECO:0000256" key="1">
    <source>
        <dbReference type="SAM" id="MobiDB-lite"/>
    </source>
</evidence>
<dbReference type="Proteomes" id="UP000708208">
    <property type="component" value="Unassembled WGS sequence"/>
</dbReference>
<proteinExistence type="predicted"/>
<evidence type="ECO:0000313" key="3">
    <source>
        <dbReference type="Proteomes" id="UP000708208"/>
    </source>
</evidence>
<evidence type="ECO:0000313" key="2">
    <source>
        <dbReference type="EMBL" id="CAG7731947.1"/>
    </source>
</evidence>